<comment type="caution">
    <text evidence="4">The sequence shown here is derived from an EMBL/GenBank/DDBJ whole genome shotgun (WGS) entry which is preliminary data.</text>
</comment>
<dbReference type="InterPro" id="IPR002087">
    <property type="entry name" value="Anti_prolifrtn"/>
</dbReference>
<dbReference type="PANTHER" id="PTHR22978:SF12">
    <property type="entry name" value="MATERNAL B9.15 PROTEIN-LIKE ISOFORM X1"/>
    <property type="match status" value="1"/>
</dbReference>
<evidence type="ECO:0000313" key="5">
    <source>
        <dbReference type="Proteomes" id="UP001044222"/>
    </source>
</evidence>
<reference evidence="4" key="1">
    <citation type="submission" date="2021-01" db="EMBL/GenBank/DDBJ databases">
        <title>A chromosome-scale assembly of European eel, Anguilla anguilla.</title>
        <authorList>
            <person name="Henkel C."/>
            <person name="Jong-Raadsen S.A."/>
            <person name="Dufour S."/>
            <person name="Weltzien F.-A."/>
            <person name="Palstra A.P."/>
            <person name="Pelster B."/>
            <person name="Spaink H.P."/>
            <person name="Van Den Thillart G.E."/>
            <person name="Jansen H."/>
            <person name="Zahm M."/>
            <person name="Klopp C."/>
            <person name="Cedric C."/>
            <person name="Louis A."/>
            <person name="Berthelot C."/>
            <person name="Parey E."/>
            <person name="Roest Crollius H."/>
            <person name="Montfort J."/>
            <person name="Robinson-Rechavi M."/>
            <person name="Bucao C."/>
            <person name="Bouchez O."/>
            <person name="Gislard M."/>
            <person name="Lluch J."/>
            <person name="Milhes M."/>
            <person name="Lampietro C."/>
            <person name="Lopez Roques C."/>
            <person name="Donnadieu C."/>
            <person name="Braasch I."/>
            <person name="Desvignes T."/>
            <person name="Postlethwait J."/>
            <person name="Bobe J."/>
            <person name="Guiguen Y."/>
            <person name="Dirks R."/>
        </authorList>
    </citation>
    <scope>NUCLEOTIDE SEQUENCE</scope>
    <source>
        <strain evidence="4">Tag_6206</strain>
        <tissue evidence="4">Liver</tissue>
    </source>
</reference>
<dbReference type="Proteomes" id="UP001044222">
    <property type="component" value="Unassembled WGS sequence"/>
</dbReference>
<dbReference type="GO" id="GO:0005634">
    <property type="term" value="C:nucleus"/>
    <property type="evidence" value="ECO:0007669"/>
    <property type="project" value="TreeGrafter"/>
</dbReference>
<dbReference type="FunFam" id="3.90.640.90:FF:000002">
    <property type="entry name" value="BTG anti-proliferation factor 4"/>
    <property type="match status" value="1"/>
</dbReference>
<dbReference type="InterPro" id="IPR033332">
    <property type="entry name" value="BTG"/>
</dbReference>
<organism evidence="4 5">
    <name type="scientific">Anguilla anguilla</name>
    <name type="common">European freshwater eel</name>
    <name type="synonym">Muraena anguilla</name>
    <dbReference type="NCBI Taxonomy" id="7936"/>
    <lineage>
        <taxon>Eukaryota</taxon>
        <taxon>Metazoa</taxon>
        <taxon>Chordata</taxon>
        <taxon>Craniata</taxon>
        <taxon>Vertebrata</taxon>
        <taxon>Euteleostomi</taxon>
        <taxon>Actinopterygii</taxon>
        <taxon>Neopterygii</taxon>
        <taxon>Teleostei</taxon>
        <taxon>Anguilliformes</taxon>
        <taxon>Anguillidae</taxon>
        <taxon>Anguilla</taxon>
    </lineage>
</organism>
<dbReference type="Pfam" id="PF07742">
    <property type="entry name" value="BTG"/>
    <property type="match status" value="1"/>
</dbReference>
<evidence type="ECO:0000313" key="4">
    <source>
        <dbReference type="EMBL" id="KAG5856173.1"/>
    </source>
</evidence>
<dbReference type="Gene3D" id="3.90.640.90">
    <property type="entry name" value="Anti-proliferative protein, N-terminal domain"/>
    <property type="match status" value="1"/>
</dbReference>
<feature type="compositionally biased region" description="Low complexity" evidence="2">
    <location>
        <begin position="151"/>
        <end position="163"/>
    </location>
</feature>
<sequence>MKREVNAGVEFLRRLAHERGGVDETRARRFAEKLKDLLCEKYARHWYPDNPSKGQAFRCIRIDRRGPCDEPVLKACAESGLKPSELALPHELTLWIDPLDVCARKGEGCRYFTVARFKERTAQEEEEEEGVEPLRDGEGGAGNPDTSDYHSASSSDCGSAASSDAEEEGKEGDDSGGGEGGMKKEERTSAKQEGAAPFVIAMKPRLREPRESKDSRKGGKKAQVPSLQYYYYPAPMWPQYKKKGPVFLSTVCPPPATPILGYYVLPNPPPQFIVPQASLQPWGAVKG</sequence>
<accession>A0A9D3MXU2</accession>
<dbReference type="PROSITE" id="PS00960">
    <property type="entry name" value="BTG_1"/>
    <property type="match status" value="1"/>
</dbReference>
<keyword evidence="5" id="KW-1185">Reference proteome</keyword>
<gene>
    <name evidence="4" type="ORF">ANANG_G00005230</name>
</gene>
<feature type="compositionally biased region" description="Basic and acidic residues" evidence="2">
    <location>
        <begin position="205"/>
        <end position="217"/>
    </location>
</feature>
<feature type="region of interest" description="Disordered" evidence="2">
    <location>
        <begin position="120"/>
        <end position="222"/>
    </location>
</feature>
<proteinExistence type="inferred from homology"/>
<dbReference type="GO" id="GO:0005737">
    <property type="term" value="C:cytoplasm"/>
    <property type="evidence" value="ECO:0007669"/>
    <property type="project" value="TreeGrafter"/>
</dbReference>
<dbReference type="AlphaFoldDB" id="A0A9D3MXU2"/>
<protein>
    <recommendedName>
        <fullName evidence="3">Anti-proliferative protein domain-containing protein</fullName>
    </recommendedName>
</protein>
<evidence type="ECO:0000256" key="1">
    <source>
        <dbReference type="ARBA" id="ARBA00007989"/>
    </source>
</evidence>
<dbReference type="EMBL" id="JAFIRN010000001">
    <property type="protein sequence ID" value="KAG5856173.1"/>
    <property type="molecule type" value="Genomic_DNA"/>
</dbReference>
<comment type="similarity">
    <text evidence="1">Belongs to the BTG family.</text>
</comment>
<evidence type="ECO:0000259" key="3">
    <source>
        <dbReference type="PROSITE" id="PS00960"/>
    </source>
</evidence>
<feature type="compositionally biased region" description="Basic and acidic residues" evidence="2">
    <location>
        <begin position="181"/>
        <end position="190"/>
    </location>
</feature>
<evidence type="ECO:0000256" key="2">
    <source>
        <dbReference type="SAM" id="MobiDB-lite"/>
    </source>
</evidence>
<dbReference type="SUPFAM" id="SSF160696">
    <property type="entry name" value="BTG domain-like"/>
    <property type="match status" value="1"/>
</dbReference>
<feature type="domain" description="Anti-proliferative protein" evidence="3">
    <location>
        <begin position="42"/>
        <end position="62"/>
    </location>
</feature>
<dbReference type="SMART" id="SM00099">
    <property type="entry name" value="btg1"/>
    <property type="match status" value="1"/>
</dbReference>
<dbReference type="InterPro" id="IPR036054">
    <property type="entry name" value="BTG-like_sf"/>
</dbReference>
<feature type="compositionally biased region" description="Acidic residues" evidence="2">
    <location>
        <begin position="164"/>
        <end position="176"/>
    </location>
</feature>
<dbReference type="PRINTS" id="PR00310">
    <property type="entry name" value="ANTIPRLFBTG1"/>
</dbReference>
<dbReference type="PANTHER" id="PTHR22978">
    <property type="entry name" value="B-CELL TRANSLOCATION GENE"/>
    <property type="match status" value="1"/>
</dbReference>
<name>A0A9D3MXU2_ANGAN</name>